<protein>
    <recommendedName>
        <fullName evidence="3">DUF4350 domain-containing protein</fullName>
    </recommendedName>
</protein>
<dbReference type="Proteomes" id="UP000245507">
    <property type="component" value="Unassembled WGS sequence"/>
</dbReference>
<evidence type="ECO:0000313" key="4">
    <source>
        <dbReference type="EMBL" id="PWN02213.1"/>
    </source>
</evidence>
<dbReference type="AlphaFoldDB" id="A0A316TCW2"/>
<name>A0A316TCW2_9ACTN</name>
<organism evidence="4 5">
    <name type="scientific">Nocardioides silvaticus</name>
    <dbReference type="NCBI Taxonomy" id="2201891"/>
    <lineage>
        <taxon>Bacteria</taxon>
        <taxon>Bacillati</taxon>
        <taxon>Actinomycetota</taxon>
        <taxon>Actinomycetes</taxon>
        <taxon>Propionibacteriales</taxon>
        <taxon>Nocardioidaceae</taxon>
        <taxon>Nocardioides</taxon>
    </lineage>
</organism>
<sequence>MTTTTAPPAPTGSTGSTGSTGRDGFWRRNRLWFAVGLALVVAIAVAAWAGTGDTRFSAPLDPQNPDPEGAQAVAQVLEAEGVDVEVVRSADALRDADVSDGTTVVVTSTGDLTPSTTRRLREDTNGADLVLVEPPSYVLAELDPDVVTGRAPDETSGECDDSRFDGLDLAVDNAVSYDTPGGCFAAGDKFVLAEGDAATSYLGAGQALTNDQVLRADNAAVALRLLGADDRLVWYVPTLDDADEDEAVSLWTFAPDWIAPSLWLVGIAAVGLMLWRGRRLGRLATEPLPVVVRAVETTRSRGRMYRSADDRTYAAAALRAAARRRLADHLRLGRGATEAEVVSAVARHTGRRAEEIGLRLASTGFVPTTDQGLVQLAQDLTQLDREVRRG</sequence>
<keyword evidence="2" id="KW-0472">Membrane</keyword>
<evidence type="ECO:0000256" key="1">
    <source>
        <dbReference type="SAM" id="MobiDB-lite"/>
    </source>
</evidence>
<evidence type="ECO:0000313" key="5">
    <source>
        <dbReference type="Proteomes" id="UP000245507"/>
    </source>
</evidence>
<gene>
    <name evidence="4" type="ORF">DJ010_13905</name>
</gene>
<dbReference type="OrthoDB" id="5241668at2"/>
<dbReference type="Pfam" id="PF14258">
    <property type="entry name" value="DUF4350"/>
    <property type="match status" value="1"/>
</dbReference>
<evidence type="ECO:0000259" key="3">
    <source>
        <dbReference type="Pfam" id="PF14258"/>
    </source>
</evidence>
<keyword evidence="2" id="KW-0812">Transmembrane</keyword>
<evidence type="ECO:0000256" key="2">
    <source>
        <dbReference type="SAM" id="Phobius"/>
    </source>
</evidence>
<dbReference type="InterPro" id="IPR025646">
    <property type="entry name" value="DUF4350"/>
</dbReference>
<keyword evidence="5" id="KW-1185">Reference proteome</keyword>
<dbReference type="RefSeq" id="WP_109694752.1">
    <property type="nucleotide sequence ID" value="NZ_QGDD01000006.1"/>
</dbReference>
<comment type="caution">
    <text evidence="4">The sequence shown here is derived from an EMBL/GenBank/DDBJ whole genome shotgun (WGS) entry which is preliminary data.</text>
</comment>
<dbReference type="EMBL" id="QGDD01000006">
    <property type="protein sequence ID" value="PWN02213.1"/>
    <property type="molecule type" value="Genomic_DNA"/>
</dbReference>
<feature type="region of interest" description="Disordered" evidence="1">
    <location>
        <begin position="1"/>
        <end position="22"/>
    </location>
</feature>
<keyword evidence="2" id="KW-1133">Transmembrane helix</keyword>
<feature type="domain" description="DUF4350" evidence="3">
    <location>
        <begin position="62"/>
        <end position="226"/>
    </location>
</feature>
<reference evidence="4 5" key="1">
    <citation type="submission" date="2018-05" db="EMBL/GenBank/DDBJ databases">
        <title>Nocardioides silvaticus genome.</title>
        <authorList>
            <person name="Li C."/>
            <person name="Wang G."/>
        </authorList>
    </citation>
    <scope>NUCLEOTIDE SEQUENCE [LARGE SCALE GENOMIC DNA]</scope>
    <source>
        <strain evidence="4 5">CCTCC AB 2018079</strain>
    </source>
</reference>
<accession>A0A316TCW2</accession>
<feature type="compositionally biased region" description="Low complexity" evidence="1">
    <location>
        <begin position="1"/>
        <end position="20"/>
    </location>
</feature>
<proteinExistence type="predicted"/>
<feature type="transmembrane region" description="Helical" evidence="2">
    <location>
        <begin position="31"/>
        <end position="50"/>
    </location>
</feature>